<dbReference type="PANTHER" id="PTHR48050:SF13">
    <property type="entry name" value="STEROL 3-BETA-GLUCOSYLTRANSFERASE UGT80A2"/>
    <property type="match status" value="1"/>
</dbReference>
<dbReference type="RefSeq" id="WP_211247535.1">
    <property type="nucleotide sequence ID" value="NZ_KK073874.1"/>
</dbReference>
<accession>A0A010ZVD8</accession>
<dbReference type="Gene3D" id="3.40.50.2000">
    <property type="entry name" value="Glycogen Phosphorylase B"/>
    <property type="match status" value="2"/>
</dbReference>
<evidence type="ECO:0000259" key="5">
    <source>
        <dbReference type="Pfam" id="PF21036"/>
    </source>
</evidence>
<dbReference type="Pfam" id="PF06722">
    <property type="entry name" value="EryCIII-like_C"/>
    <property type="match status" value="1"/>
</dbReference>
<evidence type="ECO:0000256" key="3">
    <source>
        <dbReference type="ARBA" id="ARBA00022679"/>
    </source>
</evidence>
<dbReference type="InterPro" id="IPR050426">
    <property type="entry name" value="Glycosyltransferase_28"/>
</dbReference>
<evidence type="ECO:0000313" key="7">
    <source>
        <dbReference type="Proteomes" id="UP000021053"/>
    </source>
</evidence>
<evidence type="ECO:0000256" key="1">
    <source>
        <dbReference type="ARBA" id="ARBA00006962"/>
    </source>
</evidence>
<gene>
    <name evidence="6" type="ORF">CryarDRAFT_3858</name>
</gene>
<comment type="caution">
    <text evidence="6">The sequence shown here is derived from an EMBL/GenBank/DDBJ whole genome shotgun (WGS) entry which is preliminary data.</text>
</comment>
<keyword evidence="2" id="KW-0328">Glycosyltransferase</keyword>
<dbReference type="InterPro" id="IPR048284">
    <property type="entry name" value="EryCIII-like_N"/>
</dbReference>
<sequence>MSMKILFSTSPAFGHFIPLLPLARALRAQGDTVAVLSAEILRPAVEPEGFTFLAAGVPMDVALAESIRRTGHSAADDPEPEGVAGLFAGALLDFAADEALRVAAEFAPDLIVNEFTDFVGPLVAESLGVPSVTMTFGPLLPSIYTDAMTRTVASRYTDRGLTPPATTPSGRLLLDVCPPQFQFEGATPPIESVLLRPEAHRVPGLSVSPTGPSHRSRVLVTFGTVFTEVDVLQPILTALADVDVDLLVTLGLFAKPEQFDVNPERVEFTPFVPLAQLLDGVAAVVSHGGAGTTLGTLSRGVPMVIVPQGADQFLQADRIVASGAGLALPVGAAEPAAVADALRRVLAEESFAAKAREVQAGIAAMPSPEEIAAHLRTIVRP</sequence>
<keyword evidence="3 6" id="KW-0808">Transferase</keyword>
<dbReference type="HOGENOM" id="CLU_000537_7_0_11"/>
<dbReference type="SUPFAM" id="SSF53756">
    <property type="entry name" value="UDP-Glycosyltransferase/glycogen phosphorylase"/>
    <property type="match status" value="1"/>
</dbReference>
<keyword evidence="7" id="KW-1185">Reference proteome</keyword>
<dbReference type="AlphaFoldDB" id="A0A010ZVD8"/>
<evidence type="ECO:0000313" key="6">
    <source>
        <dbReference type="EMBL" id="EXG82659.1"/>
    </source>
</evidence>
<reference evidence="6 7" key="1">
    <citation type="submission" date="2013-07" db="EMBL/GenBank/DDBJ databases">
        <authorList>
            <consortium name="DOE Joint Genome Institute"/>
            <person name="Eisen J."/>
            <person name="Huntemann M."/>
            <person name="Han J."/>
            <person name="Chen A."/>
            <person name="Kyrpides N."/>
            <person name="Mavromatis K."/>
            <person name="Markowitz V."/>
            <person name="Palaniappan K."/>
            <person name="Ivanova N."/>
            <person name="Schaumberg A."/>
            <person name="Pati A."/>
            <person name="Liolios K."/>
            <person name="Nordberg H.P."/>
            <person name="Cantor M.N."/>
            <person name="Hua S.X."/>
            <person name="Woyke T."/>
        </authorList>
    </citation>
    <scope>NUCLEOTIDE SEQUENCE [LARGE SCALE GENOMIC DNA]</scope>
    <source>
        <strain evidence="6 7">DSM 44712</strain>
    </source>
</reference>
<proteinExistence type="inferred from homology"/>
<dbReference type="PANTHER" id="PTHR48050">
    <property type="entry name" value="STEROL 3-BETA-GLUCOSYLTRANSFERASE"/>
    <property type="match status" value="1"/>
</dbReference>
<dbReference type="InterPro" id="IPR010610">
    <property type="entry name" value="EryCIII-like_C"/>
</dbReference>
<dbReference type="PATRIC" id="fig|927661.3.peg.3826"/>
<dbReference type="FunFam" id="3.40.50.2000:FF:000072">
    <property type="entry name" value="Glycosyl transferase"/>
    <property type="match status" value="1"/>
</dbReference>
<dbReference type="InterPro" id="IPR002213">
    <property type="entry name" value="UDP_glucos_trans"/>
</dbReference>
<dbReference type="Proteomes" id="UP000021053">
    <property type="component" value="Unassembled WGS sequence"/>
</dbReference>
<evidence type="ECO:0000256" key="2">
    <source>
        <dbReference type="ARBA" id="ARBA00022676"/>
    </source>
</evidence>
<protein>
    <submittedName>
        <fullName evidence="6">Glycosyl transferase, UDP-glucuronosyltransferase</fullName>
    </submittedName>
</protein>
<dbReference type="CDD" id="cd03784">
    <property type="entry name" value="GT1_Gtf-like"/>
    <property type="match status" value="1"/>
</dbReference>
<feature type="domain" description="Erythromycin biosynthesis protein CIII-like C-terminal" evidence="4">
    <location>
        <begin position="235"/>
        <end position="376"/>
    </location>
</feature>
<dbReference type="GO" id="GO:0016758">
    <property type="term" value="F:hexosyltransferase activity"/>
    <property type="evidence" value="ECO:0007669"/>
    <property type="project" value="UniProtKB-ARBA"/>
</dbReference>
<dbReference type="EMBL" id="JFBT01000001">
    <property type="protein sequence ID" value="EXG82659.1"/>
    <property type="molecule type" value="Genomic_DNA"/>
</dbReference>
<feature type="domain" description="Erythromycin biosynthesis protein CIII-like N-terminal" evidence="5">
    <location>
        <begin position="25"/>
        <end position="190"/>
    </location>
</feature>
<organism evidence="6 7">
    <name type="scientific">Cryptosporangium arvum DSM 44712</name>
    <dbReference type="NCBI Taxonomy" id="927661"/>
    <lineage>
        <taxon>Bacteria</taxon>
        <taxon>Bacillati</taxon>
        <taxon>Actinomycetota</taxon>
        <taxon>Actinomycetes</taxon>
        <taxon>Cryptosporangiales</taxon>
        <taxon>Cryptosporangiaceae</taxon>
        <taxon>Cryptosporangium</taxon>
    </lineage>
</organism>
<dbReference type="GO" id="GO:0008194">
    <property type="term" value="F:UDP-glycosyltransferase activity"/>
    <property type="evidence" value="ECO:0007669"/>
    <property type="project" value="InterPro"/>
</dbReference>
<dbReference type="GO" id="GO:0017000">
    <property type="term" value="P:antibiotic biosynthetic process"/>
    <property type="evidence" value="ECO:0007669"/>
    <property type="project" value="UniProtKB-ARBA"/>
</dbReference>
<comment type="similarity">
    <text evidence="1">Belongs to the glycosyltransferase 28 family.</text>
</comment>
<evidence type="ECO:0000259" key="4">
    <source>
        <dbReference type="Pfam" id="PF06722"/>
    </source>
</evidence>
<name>A0A010ZVD8_9ACTN</name>
<dbReference type="Pfam" id="PF21036">
    <property type="entry name" value="EryCIII-like_N"/>
    <property type="match status" value="1"/>
</dbReference>